<dbReference type="Proteomes" id="UP001642464">
    <property type="component" value="Unassembled WGS sequence"/>
</dbReference>
<protein>
    <submittedName>
        <fullName evidence="2">Uncharacterized protein</fullName>
    </submittedName>
</protein>
<name>A0ABP0JZU9_9DINO</name>
<feature type="region of interest" description="Disordered" evidence="1">
    <location>
        <begin position="119"/>
        <end position="144"/>
    </location>
</feature>
<feature type="compositionally biased region" description="Basic and acidic residues" evidence="1">
    <location>
        <begin position="187"/>
        <end position="199"/>
    </location>
</feature>
<gene>
    <name evidence="2" type="ORF">SCF082_LOCUS14688</name>
</gene>
<proteinExistence type="predicted"/>
<dbReference type="EMBL" id="CAXAMM010009247">
    <property type="protein sequence ID" value="CAK9019849.1"/>
    <property type="molecule type" value="Genomic_DNA"/>
</dbReference>
<feature type="region of interest" description="Disordered" evidence="1">
    <location>
        <begin position="1"/>
        <end position="77"/>
    </location>
</feature>
<comment type="caution">
    <text evidence="2">The sequence shown here is derived from an EMBL/GenBank/DDBJ whole genome shotgun (WGS) entry which is preliminary data.</text>
</comment>
<keyword evidence="3" id="KW-1185">Reference proteome</keyword>
<evidence type="ECO:0000313" key="2">
    <source>
        <dbReference type="EMBL" id="CAK9019849.1"/>
    </source>
</evidence>
<feature type="compositionally biased region" description="Basic and acidic residues" evidence="1">
    <location>
        <begin position="1"/>
        <end position="11"/>
    </location>
</feature>
<evidence type="ECO:0000313" key="3">
    <source>
        <dbReference type="Proteomes" id="UP001642464"/>
    </source>
</evidence>
<sequence length="214" mass="24035">MGKGERGEGMDSPRLSRRGSMPTDWMWNQDQEGRRCSPPIGGLEFSKDPILGSIGPLSFPPNAGPCRPGPGTRTMGSTSIRDALRAKGDTILSQMPADLQRPRRSSGCQFSRFERSKFGGAHHPRSWKEPTWNNEGQGPRSVRRAQMEHPIDWESPEQLQKEWTPNLGRLAKPPWQNARETSSASVDHVETNRDQPMERSEVELLDRELVALLV</sequence>
<accession>A0ABP0JZU9</accession>
<organism evidence="2 3">
    <name type="scientific">Durusdinium trenchii</name>
    <dbReference type="NCBI Taxonomy" id="1381693"/>
    <lineage>
        <taxon>Eukaryota</taxon>
        <taxon>Sar</taxon>
        <taxon>Alveolata</taxon>
        <taxon>Dinophyceae</taxon>
        <taxon>Suessiales</taxon>
        <taxon>Symbiodiniaceae</taxon>
        <taxon>Durusdinium</taxon>
    </lineage>
</organism>
<evidence type="ECO:0000256" key="1">
    <source>
        <dbReference type="SAM" id="MobiDB-lite"/>
    </source>
</evidence>
<feature type="region of interest" description="Disordered" evidence="1">
    <location>
        <begin position="168"/>
        <end position="199"/>
    </location>
</feature>
<reference evidence="2 3" key="1">
    <citation type="submission" date="2024-02" db="EMBL/GenBank/DDBJ databases">
        <authorList>
            <person name="Chen Y."/>
            <person name="Shah S."/>
            <person name="Dougan E. K."/>
            <person name="Thang M."/>
            <person name="Chan C."/>
        </authorList>
    </citation>
    <scope>NUCLEOTIDE SEQUENCE [LARGE SCALE GENOMIC DNA]</scope>
</reference>